<reference evidence="2" key="1">
    <citation type="submission" date="2022-10" db="EMBL/GenBank/DDBJ databases">
        <title>Novel sulphate-reducing endosymbionts in the free-living metamonad Anaeramoeba.</title>
        <authorList>
            <person name="Jerlstrom-Hultqvist J."/>
            <person name="Cepicka I."/>
            <person name="Gallot-Lavallee L."/>
            <person name="Salas-Leiva D."/>
            <person name="Curtis B.A."/>
            <person name="Zahonova K."/>
            <person name="Pipaliya S."/>
            <person name="Dacks J."/>
            <person name="Roger A.J."/>
        </authorList>
    </citation>
    <scope>NUCLEOTIDE SEQUENCE</scope>
    <source>
        <strain evidence="2">BMAN</strain>
    </source>
</reference>
<dbReference type="InterPro" id="IPR035899">
    <property type="entry name" value="DBL_dom_sf"/>
</dbReference>
<dbReference type="OMA" id="ECANIFM"/>
<proteinExistence type="predicted"/>
<dbReference type="InterPro" id="IPR011993">
    <property type="entry name" value="PH-like_dom_sf"/>
</dbReference>
<dbReference type="InterPro" id="IPR033742">
    <property type="entry name" value="IQSEC_PH"/>
</dbReference>
<dbReference type="PANTHER" id="PTHR12673">
    <property type="entry name" value="FACIOGENITAL DYSPLASIA PROTEIN"/>
    <property type="match status" value="1"/>
</dbReference>
<accession>A0A9Q0LMP8</accession>
<dbReference type="InterPro" id="IPR000219">
    <property type="entry name" value="DH_dom"/>
</dbReference>
<sequence>MTDQQKIEEEKVNFGLEIISTERHYVEKLTTLKELFIDPIEKAIGTNEEIISLSEFKLIFSDIIVLWNFHDQLLQSLKEIFKKNERDVASIARIYIINNIWMNAYSSYFGKFSNILSKLKNLRKNSKFQKFVEKSQQQKRCENLILEDFLSLPLQRITHLKVLFESLMNLKIEDKHESQILQEAFHNLDTLLQGIDKKKTEQESSLKVQEISQKITGLPKKMDLNLVEPHRRFILEGPVIERDPQKQKRKTPLYLFLFNDLLLVTKPKSQTLSKMTRYQFLQFHPLSHIKIKIDKTSYQDSFKEQNGFHQ</sequence>
<evidence type="ECO:0000259" key="1">
    <source>
        <dbReference type="PROSITE" id="PS50010"/>
    </source>
</evidence>
<dbReference type="SMART" id="SM00325">
    <property type="entry name" value="RhoGEF"/>
    <property type="match status" value="1"/>
</dbReference>
<gene>
    <name evidence="2" type="ORF">M0811_07325</name>
</gene>
<dbReference type="EMBL" id="JAPDFW010000065">
    <property type="protein sequence ID" value="KAJ5075355.1"/>
    <property type="molecule type" value="Genomic_DNA"/>
</dbReference>
<dbReference type="Gene3D" id="2.30.29.30">
    <property type="entry name" value="Pleckstrin-homology domain (PH domain)/Phosphotyrosine-binding domain (PTB)"/>
    <property type="match status" value="1"/>
</dbReference>
<dbReference type="CDD" id="cd00160">
    <property type="entry name" value="RhoGEF"/>
    <property type="match status" value="1"/>
</dbReference>
<protein>
    <submittedName>
        <fullName evidence="2">Faciogenital dysplasia protein</fullName>
    </submittedName>
</protein>
<dbReference type="PROSITE" id="PS50010">
    <property type="entry name" value="DH_2"/>
    <property type="match status" value="1"/>
</dbReference>
<organism evidence="2 3">
    <name type="scientific">Anaeramoeba ignava</name>
    <name type="common">Anaerobic marine amoeba</name>
    <dbReference type="NCBI Taxonomy" id="1746090"/>
    <lineage>
        <taxon>Eukaryota</taxon>
        <taxon>Metamonada</taxon>
        <taxon>Anaeramoebidae</taxon>
        <taxon>Anaeramoeba</taxon>
    </lineage>
</organism>
<dbReference type="OrthoDB" id="660555at2759"/>
<dbReference type="GO" id="GO:0005737">
    <property type="term" value="C:cytoplasm"/>
    <property type="evidence" value="ECO:0007669"/>
    <property type="project" value="TreeGrafter"/>
</dbReference>
<dbReference type="PANTHER" id="PTHR12673:SF159">
    <property type="entry name" value="LD03170P"/>
    <property type="match status" value="1"/>
</dbReference>
<evidence type="ECO:0000313" key="2">
    <source>
        <dbReference type="EMBL" id="KAJ5075355.1"/>
    </source>
</evidence>
<dbReference type="Pfam" id="PF00621">
    <property type="entry name" value="RhoGEF"/>
    <property type="match status" value="1"/>
</dbReference>
<keyword evidence="3" id="KW-1185">Reference proteome</keyword>
<dbReference type="Pfam" id="PF16453">
    <property type="entry name" value="IQ_SEC7_PH"/>
    <property type="match status" value="1"/>
</dbReference>
<dbReference type="SUPFAM" id="SSF48065">
    <property type="entry name" value="DBL homology domain (DH-domain)"/>
    <property type="match status" value="1"/>
</dbReference>
<dbReference type="SUPFAM" id="SSF50729">
    <property type="entry name" value="PH domain-like"/>
    <property type="match status" value="1"/>
</dbReference>
<dbReference type="Proteomes" id="UP001149090">
    <property type="component" value="Unassembled WGS sequence"/>
</dbReference>
<dbReference type="Gene3D" id="1.20.900.10">
    <property type="entry name" value="Dbl homology (DH) domain"/>
    <property type="match status" value="1"/>
</dbReference>
<evidence type="ECO:0000313" key="3">
    <source>
        <dbReference type="Proteomes" id="UP001149090"/>
    </source>
</evidence>
<dbReference type="InterPro" id="IPR051092">
    <property type="entry name" value="FYVE_RhoGEF_PH"/>
</dbReference>
<comment type="caution">
    <text evidence="2">The sequence shown here is derived from an EMBL/GenBank/DDBJ whole genome shotgun (WGS) entry which is preliminary data.</text>
</comment>
<name>A0A9Q0LMP8_ANAIG</name>
<feature type="domain" description="DH" evidence="1">
    <location>
        <begin position="10"/>
        <end position="198"/>
    </location>
</feature>
<dbReference type="GO" id="GO:0005085">
    <property type="term" value="F:guanyl-nucleotide exchange factor activity"/>
    <property type="evidence" value="ECO:0007669"/>
    <property type="project" value="InterPro"/>
</dbReference>
<dbReference type="AlphaFoldDB" id="A0A9Q0LMP8"/>